<evidence type="ECO:0000256" key="1">
    <source>
        <dbReference type="SAM" id="MobiDB-lite"/>
    </source>
</evidence>
<dbReference type="AlphaFoldDB" id="A0A328C5X9"/>
<evidence type="ECO:0000256" key="2">
    <source>
        <dbReference type="SAM" id="SignalP"/>
    </source>
</evidence>
<feature type="region of interest" description="Disordered" evidence="1">
    <location>
        <begin position="61"/>
        <end position="132"/>
    </location>
</feature>
<protein>
    <recommendedName>
        <fullName evidence="5">VWFA domain-containing protein</fullName>
    </recommendedName>
</protein>
<feature type="chain" id="PRO_5016448277" description="VWFA domain-containing protein" evidence="2">
    <location>
        <begin position="28"/>
        <end position="718"/>
    </location>
</feature>
<sequence length="718" mass="76853">MRYCNGTIMVKRSLLLLGGLLFVAACGDDVVDGQCDPGLIQNPVTGECVARQCGEGERYNPIDGSCVPGSDNPDNPDTPDGGTPDTEEPDYDPDCPFFQDCDSEEPAPWIPPADGSYDPFEPQDPATATYHSCDPEDVGSISAPQFLLHRAGDYLLAMDPGAEVSPLTFFDRSPHAHMFEDQDKGYAGFIVSINPRAGYSTATDMAYWLSDTLNGLPGVEDAQRQGNGRTYRTHDGYNASVLNHVRVNTQATPGEARDALVAAIFGVSQTDLTYELTETATADGSDLHLSYKTVMRSDQQVIIVGAFTTATRYDQPDHGARFAVEDLAGGTALAMAGETMSDQCVSLTLRDTTEVDIIISMDASGSMSSVQAALSGFANEFTTLLNEAGVDWRIGVTGVDCEGIQDDEELSYDFRSLWPGPDESQLPPVPIPFPGEMDLGGPCRSPSGVGGIGGGGDNNGKLVGGGFTRDPQTIADRLNDVSSSSHEYTLTMGMAAIDRSLPRAENAVDKIRPNAQVILVTVTDEREELVGHMVPGMSDSISSSTRTDMENFLDPWLGWLARPDVGAIVYGLYRVPGQSCDSADQGSVAHGIHHVVTETGGSYGSVCQPDVTETFRDIAHATRDLTSGLRLVGNPYASSVRVDVTDLDGVFERSIPRSIAEGFDFDTAYNSLMFYGNNSPETDQRVIAPFLRWNRNVIPCGEDAACPGIAKCIAGRCG</sequence>
<feature type="compositionally biased region" description="Low complexity" evidence="1">
    <location>
        <begin position="68"/>
        <end position="84"/>
    </location>
</feature>
<evidence type="ECO:0000313" key="3">
    <source>
        <dbReference type="EMBL" id="RAL22232.1"/>
    </source>
</evidence>
<proteinExistence type="predicted"/>
<keyword evidence="2" id="KW-0732">Signal</keyword>
<dbReference type="Proteomes" id="UP000249169">
    <property type="component" value="Unassembled WGS sequence"/>
</dbReference>
<dbReference type="PROSITE" id="PS51257">
    <property type="entry name" value="PROKAR_LIPOPROTEIN"/>
    <property type="match status" value="1"/>
</dbReference>
<accession>A0A328C5X9</accession>
<name>A0A328C5X9_9DELT</name>
<keyword evidence="4" id="KW-1185">Reference proteome</keyword>
<comment type="caution">
    <text evidence="3">The sequence shown here is derived from an EMBL/GenBank/DDBJ whole genome shotgun (WGS) entry which is preliminary data.</text>
</comment>
<reference evidence="3 4" key="1">
    <citation type="submission" date="2018-05" db="EMBL/GenBank/DDBJ databases">
        <title>Lujinxingia marina gen. nov. sp. nov., a new facultative anaerobic member of the class Deltaproteobacteria, and proposal of Lujinxingaceae fam. nov.</title>
        <authorList>
            <person name="Li C.-M."/>
        </authorList>
    </citation>
    <scope>NUCLEOTIDE SEQUENCE [LARGE SCALE GENOMIC DNA]</scope>
    <source>
        <strain evidence="3 4">B210</strain>
    </source>
</reference>
<feature type="signal peptide" evidence="2">
    <location>
        <begin position="1"/>
        <end position="27"/>
    </location>
</feature>
<dbReference type="EMBL" id="QHKO01000004">
    <property type="protein sequence ID" value="RAL22232.1"/>
    <property type="molecule type" value="Genomic_DNA"/>
</dbReference>
<organism evidence="3 4">
    <name type="scientific">Lujinxingia litoralis</name>
    <dbReference type="NCBI Taxonomy" id="2211119"/>
    <lineage>
        <taxon>Bacteria</taxon>
        <taxon>Deltaproteobacteria</taxon>
        <taxon>Bradymonadales</taxon>
        <taxon>Lujinxingiaceae</taxon>
        <taxon>Lujinxingia</taxon>
    </lineage>
</organism>
<evidence type="ECO:0008006" key="5">
    <source>
        <dbReference type="Google" id="ProtNLM"/>
    </source>
</evidence>
<evidence type="ECO:0000313" key="4">
    <source>
        <dbReference type="Proteomes" id="UP000249169"/>
    </source>
</evidence>
<gene>
    <name evidence="3" type="ORF">DL240_10285</name>
</gene>